<dbReference type="PROSITE" id="PS50181">
    <property type="entry name" value="FBOX"/>
    <property type="match status" value="1"/>
</dbReference>
<dbReference type="SMART" id="SM00256">
    <property type="entry name" value="FBOX"/>
    <property type="match status" value="1"/>
</dbReference>
<dbReference type="InterPro" id="IPR050796">
    <property type="entry name" value="SCF_F-box_component"/>
</dbReference>
<dbReference type="Gene3D" id="1.20.1280.50">
    <property type="match status" value="1"/>
</dbReference>
<dbReference type="AlphaFoldDB" id="A0AA89B115"/>
<dbReference type="InterPro" id="IPR001810">
    <property type="entry name" value="F-box_dom"/>
</dbReference>
<dbReference type="SUPFAM" id="SSF81383">
    <property type="entry name" value="F-box domain"/>
    <property type="match status" value="1"/>
</dbReference>
<sequence length="205" mass="23565">MKETLHSAKDSAPSTYLPTDILVNVLSRFPVKVLYQFRCVSKEWLKLISSDKHFIDSHRKTSLENPVLLFAYHYAVNRSNKEYAVQLSSVDMNGRFDSCFRKPDDSSYSFFNLSCAGLGCLSLVDNSSEDLIKDVWMFMHPRNKIWVKKYSTASSALNNSETVFLSYGLRMTEMENYCSRIVQETTDVKEGYSSITNKRKPSEKT</sequence>
<evidence type="ECO:0000313" key="3">
    <source>
        <dbReference type="Proteomes" id="UP001188597"/>
    </source>
</evidence>
<evidence type="ECO:0000259" key="1">
    <source>
        <dbReference type="PROSITE" id="PS50181"/>
    </source>
</evidence>
<name>A0AA89B115_9ASTE</name>
<dbReference type="EMBL" id="JAVXUP010000717">
    <property type="protein sequence ID" value="KAK3022333.1"/>
    <property type="molecule type" value="Genomic_DNA"/>
</dbReference>
<reference evidence="2" key="1">
    <citation type="submission" date="2022-12" db="EMBL/GenBank/DDBJ databases">
        <title>Draft genome assemblies for two species of Escallonia (Escalloniales).</title>
        <authorList>
            <person name="Chanderbali A."/>
            <person name="Dervinis C."/>
            <person name="Anghel I."/>
            <person name="Soltis D."/>
            <person name="Soltis P."/>
            <person name="Zapata F."/>
        </authorList>
    </citation>
    <scope>NUCLEOTIDE SEQUENCE</scope>
    <source>
        <strain evidence="2">UCBG64.0493</strain>
        <tissue evidence="2">Leaf</tissue>
    </source>
</reference>
<accession>A0AA89B115</accession>
<dbReference type="PANTHER" id="PTHR31672">
    <property type="entry name" value="BNACNNG10540D PROTEIN"/>
    <property type="match status" value="1"/>
</dbReference>
<comment type="caution">
    <text evidence="2">The sequence shown here is derived from an EMBL/GenBank/DDBJ whole genome shotgun (WGS) entry which is preliminary data.</text>
</comment>
<dbReference type="PANTHER" id="PTHR31672:SF13">
    <property type="entry name" value="F-BOX PROTEIN CPR30-LIKE"/>
    <property type="match status" value="1"/>
</dbReference>
<evidence type="ECO:0000313" key="2">
    <source>
        <dbReference type="EMBL" id="KAK3022333.1"/>
    </source>
</evidence>
<dbReference type="InterPro" id="IPR036047">
    <property type="entry name" value="F-box-like_dom_sf"/>
</dbReference>
<dbReference type="Pfam" id="PF00646">
    <property type="entry name" value="F-box"/>
    <property type="match status" value="1"/>
</dbReference>
<feature type="domain" description="F-box" evidence="1">
    <location>
        <begin position="11"/>
        <end position="57"/>
    </location>
</feature>
<keyword evidence="3" id="KW-1185">Reference proteome</keyword>
<protein>
    <recommendedName>
        <fullName evidence="1">F-box domain-containing protein</fullName>
    </recommendedName>
</protein>
<gene>
    <name evidence="2" type="ORF">RJ639_047038</name>
</gene>
<dbReference type="Proteomes" id="UP001188597">
    <property type="component" value="Unassembled WGS sequence"/>
</dbReference>
<proteinExistence type="predicted"/>
<organism evidence="2 3">
    <name type="scientific">Escallonia herrerae</name>
    <dbReference type="NCBI Taxonomy" id="1293975"/>
    <lineage>
        <taxon>Eukaryota</taxon>
        <taxon>Viridiplantae</taxon>
        <taxon>Streptophyta</taxon>
        <taxon>Embryophyta</taxon>
        <taxon>Tracheophyta</taxon>
        <taxon>Spermatophyta</taxon>
        <taxon>Magnoliopsida</taxon>
        <taxon>eudicotyledons</taxon>
        <taxon>Gunneridae</taxon>
        <taxon>Pentapetalae</taxon>
        <taxon>asterids</taxon>
        <taxon>campanulids</taxon>
        <taxon>Escalloniales</taxon>
        <taxon>Escalloniaceae</taxon>
        <taxon>Escallonia</taxon>
    </lineage>
</organism>